<organism evidence="2 3">
    <name type="scientific">Shewanella submarina</name>
    <dbReference type="NCBI Taxonomy" id="2016376"/>
    <lineage>
        <taxon>Bacteria</taxon>
        <taxon>Pseudomonadati</taxon>
        <taxon>Pseudomonadota</taxon>
        <taxon>Gammaproteobacteria</taxon>
        <taxon>Alteromonadales</taxon>
        <taxon>Shewanellaceae</taxon>
        <taxon>Shewanella</taxon>
    </lineage>
</organism>
<dbReference type="SUPFAM" id="SSF109604">
    <property type="entry name" value="HD-domain/PDEase-like"/>
    <property type="match status" value="1"/>
</dbReference>
<evidence type="ECO:0000313" key="3">
    <source>
        <dbReference type="Proteomes" id="UP001595621"/>
    </source>
</evidence>
<reference evidence="3" key="1">
    <citation type="journal article" date="2019" name="Int. J. Syst. Evol. Microbiol.">
        <title>The Global Catalogue of Microorganisms (GCM) 10K type strain sequencing project: providing services to taxonomists for standard genome sequencing and annotation.</title>
        <authorList>
            <consortium name="The Broad Institute Genomics Platform"/>
            <consortium name="The Broad Institute Genome Sequencing Center for Infectious Disease"/>
            <person name="Wu L."/>
            <person name="Ma J."/>
        </authorList>
    </citation>
    <scope>NUCLEOTIDE SEQUENCE [LARGE SCALE GENOMIC DNA]</scope>
    <source>
        <strain evidence="3">KCTC 52277</strain>
    </source>
</reference>
<keyword evidence="3" id="KW-1185">Reference proteome</keyword>
<dbReference type="PROSITE" id="PS51833">
    <property type="entry name" value="HDOD"/>
    <property type="match status" value="1"/>
</dbReference>
<protein>
    <submittedName>
        <fullName evidence="2">HDOD domain-containing protein</fullName>
    </submittedName>
</protein>
<evidence type="ECO:0000259" key="1">
    <source>
        <dbReference type="PROSITE" id="PS51833"/>
    </source>
</evidence>
<proteinExistence type="predicted"/>
<name>A0ABV7G8E6_9GAMM</name>
<gene>
    <name evidence="2" type="ORF">ACFOE0_02000</name>
</gene>
<dbReference type="RefSeq" id="WP_248937281.1">
    <property type="nucleotide sequence ID" value="NZ_JAKILF010000008.1"/>
</dbReference>
<feature type="domain" description="HDOD" evidence="1">
    <location>
        <begin position="99"/>
        <end position="309"/>
    </location>
</feature>
<dbReference type="InterPro" id="IPR013976">
    <property type="entry name" value="HDOD"/>
</dbReference>
<accession>A0ABV7G8E6</accession>
<dbReference type="EMBL" id="JBHRTD010000001">
    <property type="protein sequence ID" value="MFC3136963.1"/>
    <property type="molecule type" value="Genomic_DNA"/>
</dbReference>
<dbReference type="Proteomes" id="UP001595621">
    <property type="component" value="Unassembled WGS sequence"/>
</dbReference>
<sequence length="380" mass="43649">MVVSIAGGVKPGKLLDIEAKLYRLLIVGKQKSGAMLDGLDEEIEAHANKLAVERDAVLDRLEKQLQSRQIFEAVSSQLSEAVRRSIDFRLAEPADVLRHTKISEQQIMLLELLQSPAPDMNQLYLYVNDLSWLVHDLTNLVNSPSFRAKRPNRSDVKVSDLKLVLSFIGIENLQTLIPYFCVRRWLPSGHPNLLWTTRKLWRYNIVTAIASQTLATAQGKDAAFAYICALQYQLGTSAILNNSAEIFEQIWGSWLREAENSKEREVYDAVLATEFPAKQVYEKVMEYELELNWQLLDLLGFGESRITEVLRELSYTMRYADLSEDAALIARGNAFAKILFLEEQRKLYPQERELIIDYYQFTPDEIELLRGQNYRKLDLV</sequence>
<dbReference type="Gene3D" id="1.10.3210.10">
    <property type="entry name" value="Hypothetical protein af1432"/>
    <property type="match status" value="1"/>
</dbReference>
<evidence type="ECO:0000313" key="2">
    <source>
        <dbReference type="EMBL" id="MFC3136963.1"/>
    </source>
</evidence>
<comment type="caution">
    <text evidence="2">The sequence shown here is derived from an EMBL/GenBank/DDBJ whole genome shotgun (WGS) entry which is preliminary data.</text>
</comment>
<dbReference type="Pfam" id="PF08668">
    <property type="entry name" value="HDOD"/>
    <property type="match status" value="1"/>
</dbReference>